<protein>
    <submittedName>
        <fullName evidence="1">Uncharacterized protein</fullName>
    </submittedName>
</protein>
<sequence length="120" mass="13355">MGGSLGTLGTSSVHIAKGVLHQSEKVQFKEEVVTVSNSQSHHIQGGITMDPHKALWWIFGLDKVGNSYKIVDSWYMRDGKEVDLQAICPKTLLARLFSYCEGRQGRPRVEKDHEGSREGS</sequence>
<name>A0A2K3NLN7_TRIPR</name>
<reference evidence="1 2" key="2">
    <citation type="journal article" date="2017" name="Front. Plant Sci.">
        <title>Gene Classification and Mining of Molecular Markers Useful in Red Clover (Trifolium pratense) Breeding.</title>
        <authorList>
            <person name="Istvanek J."/>
            <person name="Dluhosova J."/>
            <person name="Dluhos P."/>
            <person name="Patkova L."/>
            <person name="Nedelnik J."/>
            <person name="Repkova J."/>
        </authorList>
    </citation>
    <scope>NUCLEOTIDE SEQUENCE [LARGE SCALE GENOMIC DNA]</scope>
    <source>
        <strain evidence="2">cv. Tatra</strain>
        <tissue evidence="1">Young leaves</tissue>
    </source>
</reference>
<proteinExistence type="predicted"/>
<gene>
    <name evidence="1" type="ORF">L195_g000369</name>
</gene>
<reference evidence="1 2" key="1">
    <citation type="journal article" date="2014" name="Am. J. Bot.">
        <title>Genome assembly and annotation for red clover (Trifolium pratense; Fabaceae).</title>
        <authorList>
            <person name="Istvanek J."/>
            <person name="Jaros M."/>
            <person name="Krenek A."/>
            <person name="Repkova J."/>
        </authorList>
    </citation>
    <scope>NUCLEOTIDE SEQUENCE [LARGE SCALE GENOMIC DNA]</scope>
    <source>
        <strain evidence="2">cv. Tatra</strain>
        <tissue evidence="1">Young leaves</tissue>
    </source>
</reference>
<dbReference type="Proteomes" id="UP000236291">
    <property type="component" value="Unassembled WGS sequence"/>
</dbReference>
<comment type="caution">
    <text evidence="1">The sequence shown here is derived from an EMBL/GenBank/DDBJ whole genome shotgun (WGS) entry which is preliminary data.</text>
</comment>
<accession>A0A2K3NLN7</accession>
<organism evidence="1 2">
    <name type="scientific">Trifolium pratense</name>
    <name type="common">Red clover</name>
    <dbReference type="NCBI Taxonomy" id="57577"/>
    <lineage>
        <taxon>Eukaryota</taxon>
        <taxon>Viridiplantae</taxon>
        <taxon>Streptophyta</taxon>
        <taxon>Embryophyta</taxon>
        <taxon>Tracheophyta</taxon>
        <taxon>Spermatophyta</taxon>
        <taxon>Magnoliopsida</taxon>
        <taxon>eudicotyledons</taxon>
        <taxon>Gunneridae</taxon>
        <taxon>Pentapetalae</taxon>
        <taxon>rosids</taxon>
        <taxon>fabids</taxon>
        <taxon>Fabales</taxon>
        <taxon>Fabaceae</taxon>
        <taxon>Papilionoideae</taxon>
        <taxon>50 kb inversion clade</taxon>
        <taxon>NPAAA clade</taxon>
        <taxon>Hologalegina</taxon>
        <taxon>IRL clade</taxon>
        <taxon>Trifolieae</taxon>
        <taxon>Trifolium</taxon>
    </lineage>
</organism>
<dbReference type="AlphaFoldDB" id="A0A2K3NLN7"/>
<evidence type="ECO:0000313" key="1">
    <source>
        <dbReference type="EMBL" id="PNY03958.1"/>
    </source>
</evidence>
<dbReference type="EMBL" id="ASHM01000124">
    <property type="protein sequence ID" value="PNY03958.1"/>
    <property type="molecule type" value="Genomic_DNA"/>
</dbReference>
<evidence type="ECO:0000313" key="2">
    <source>
        <dbReference type="Proteomes" id="UP000236291"/>
    </source>
</evidence>